<sequence length="267" mass="28708">MNATPTEPEHSPAPTGEPAPAPTAFDIALRPLSFRDPLRWLAAGTRDFAHAPAIGLFYGACFVVMGWALLKMYEQAPAYVMALSAGFLLMGPFLCLGLYRTSQRLEAGEKPDFGDSLLAWDARTGTLAIFGFVLLVLEMLWGRATLVIFAVSFDGMPDLKGSLLALLDPENIGFITAWLGVGAVFAGLIYAVSVVSIPMILHRQTDAITAGLTSLRLVLTQTGVMLWWAFLIALFVGLAMLPWFAGLLVVGPVIGHASWHAYRAAVA</sequence>
<feature type="transmembrane region" description="Helical" evidence="2">
    <location>
        <begin position="222"/>
        <end position="245"/>
    </location>
</feature>
<dbReference type="InterPro" id="IPR018692">
    <property type="entry name" value="DUF2189"/>
</dbReference>
<feature type="region of interest" description="Disordered" evidence="1">
    <location>
        <begin position="1"/>
        <end position="20"/>
    </location>
</feature>
<protein>
    <submittedName>
        <fullName evidence="3">DUF2189 domain-containing protein</fullName>
    </submittedName>
</protein>
<gene>
    <name evidence="3" type="ORF">ENE75_02920</name>
</gene>
<reference evidence="3 4" key="1">
    <citation type="submission" date="2019-01" db="EMBL/GenBank/DDBJ databases">
        <authorList>
            <person name="Chen W.-M."/>
        </authorList>
    </citation>
    <scope>NUCLEOTIDE SEQUENCE [LARGE SCALE GENOMIC DNA]</scope>
    <source>
        <strain evidence="3 4">ICH-3</strain>
    </source>
</reference>
<proteinExistence type="predicted"/>
<organism evidence="3 4">
    <name type="scientific">Rubrivivax albus</name>
    <dbReference type="NCBI Taxonomy" id="2499835"/>
    <lineage>
        <taxon>Bacteria</taxon>
        <taxon>Pseudomonadati</taxon>
        <taxon>Pseudomonadota</taxon>
        <taxon>Betaproteobacteria</taxon>
        <taxon>Burkholderiales</taxon>
        <taxon>Sphaerotilaceae</taxon>
        <taxon>Rubrivivax</taxon>
    </lineage>
</organism>
<evidence type="ECO:0000313" key="4">
    <source>
        <dbReference type="Proteomes" id="UP000288178"/>
    </source>
</evidence>
<keyword evidence="2" id="KW-1133">Transmembrane helix</keyword>
<feature type="transmembrane region" description="Helical" evidence="2">
    <location>
        <begin position="127"/>
        <end position="152"/>
    </location>
</feature>
<dbReference type="Pfam" id="PF09955">
    <property type="entry name" value="DUF2189"/>
    <property type="match status" value="1"/>
</dbReference>
<dbReference type="Proteomes" id="UP000288178">
    <property type="component" value="Unassembled WGS sequence"/>
</dbReference>
<keyword evidence="2" id="KW-0472">Membrane</keyword>
<name>A0A437K0P2_9BURK</name>
<evidence type="ECO:0000256" key="1">
    <source>
        <dbReference type="SAM" id="MobiDB-lite"/>
    </source>
</evidence>
<dbReference type="RefSeq" id="WP_128195438.1">
    <property type="nucleotide sequence ID" value="NZ_SACT01000001.1"/>
</dbReference>
<accession>A0A437K0P2</accession>
<evidence type="ECO:0000256" key="2">
    <source>
        <dbReference type="SAM" id="Phobius"/>
    </source>
</evidence>
<comment type="caution">
    <text evidence="3">The sequence shown here is derived from an EMBL/GenBank/DDBJ whole genome shotgun (WGS) entry which is preliminary data.</text>
</comment>
<dbReference type="EMBL" id="SACT01000001">
    <property type="protein sequence ID" value="RVT53854.1"/>
    <property type="molecule type" value="Genomic_DNA"/>
</dbReference>
<feature type="transmembrane region" description="Helical" evidence="2">
    <location>
        <begin position="172"/>
        <end position="201"/>
    </location>
</feature>
<dbReference type="AlphaFoldDB" id="A0A437K0P2"/>
<keyword evidence="2" id="KW-0812">Transmembrane</keyword>
<dbReference type="OrthoDB" id="5621705at2"/>
<keyword evidence="4" id="KW-1185">Reference proteome</keyword>
<evidence type="ECO:0000313" key="3">
    <source>
        <dbReference type="EMBL" id="RVT53854.1"/>
    </source>
</evidence>
<feature type="transmembrane region" description="Helical" evidence="2">
    <location>
        <begin position="76"/>
        <end position="99"/>
    </location>
</feature>
<feature type="transmembrane region" description="Helical" evidence="2">
    <location>
        <begin position="48"/>
        <end position="70"/>
    </location>
</feature>